<comment type="caution">
    <text evidence="1">The sequence shown here is derived from an EMBL/GenBank/DDBJ whole genome shotgun (WGS) entry which is preliminary data.</text>
</comment>
<reference evidence="1 2" key="1">
    <citation type="submission" date="2019-11" db="EMBL/GenBank/DDBJ databases">
        <title>Gastrointestinal microbiota of Peromyscus leucopus.</title>
        <authorList>
            <person name="Milovic A."/>
            <person name="Bassam K."/>
            <person name="Barbour A.G."/>
        </authorList>
    </citation>
    <scope>NUCLEOTIDE SEQUENCE [LARGE SCALE GENOMIC DNA]</scope>
    <source>
        <strain evidence="1 2">LL8</strain>
    </source>
</reference>
<dbReference type="Proteomes" id="UP000488295">
    <property type="component" value="Unassembled WGS sequence"/>
</dbReference>
<dbReference type="RefSeq" id="WP_155692381.1">
    <property type="nucleotide sequence ID" value="NZ_WKKC01000008.1"/>
</dbReference>
<evidence type="ECO:0000313" key="2">
    <source>
        <dbReference type="Proteomes" id="UP000488295"/>
    </source>
</evidence>
<protein>
    <submittedName>
        <fullName evidence="1">Uncharacterized protein</fullName>
    </submittedName>
</protein>
<sequence length="52" mass="6231">MIRKYLNEIEESFEKQERINDVQSKFNGSVTTNFVRHEDALKIIVNYIRDAK</sequence>
<organism evidence="1 2">
    <name type="scientific">Lactobacillus johnsonii</name>
    <dbReference type="NCBI Taxonomy" id="33959"/>
    <lineage>
        <taxon>Bacteria</taxon>
        <taxon>Bacillati</taxon>
        <taxon>Bacillota</taxon>
        <taxon>Bacilli</taxon>
        <taxon>Lactobacillales</taxon>
        <taxon>Lactobacillaceae</taxon>
        <taxon>Lactobacillus</taxon>
    </lineage>
</organism>
<proteinExistence type="predicted"/>
<name>A0A9X4X7E5_LACJH</name>
<gene>
    <name evidence="1" type="ORF">GJU95_02990</name>
</gene>
<dbReference type="EMBL" id="WKKC01000008">
    <property type="protein sequence ID" value="MTE02744.1"/>
    <property type="molecule type" value="Genomic_DNA"/>
</dbReference>
<accession>A0A9X4X7E5</accession>
<evidence type="ECO:0000313" key="1">
    <source>
        <dbReference type="EMBL" id="MTE02744.1"/>
    </source>
</evidence>
<dbReference type="AlphaFoldDB" id="A0A9X4X7E5"/>